<protein>
    <submittedName>
        <fullName evidence="2">ATP-binding protein</fullName>
    </submittedName>
</protein>
<keyword evidence="2" id="KW-0547">Nucleotide-binding</keyword>
<accession>A0A7S9IL80</accession>
<reference evidence="2 3" key="1">
    <citation type="journal article" date="2020" name="Nat. Commun.">
        <title>The structures of two archaeal type IV pili illuminate evolutionary relationships.</title>
        <authorList>
            <person name="Wang F."/>
            <person name="Baquero D.P."/>
            <person name="Su Z."/>
            <person name="Beltran L.C."/>
            <person name="Prangishvili D."/>
            <person name="Krupovic M."/>
            <person name="Egelman E.H."/>
        </authorList>
    </citation>
    <scope>NUCLEOTIDE SEQUENCE [LARGE SCALE GENOMIC DNA]</scope>
    <source>
        <strain evidence="2 3">POZ149</strain>
    </source>
</reference>
<organism evidence="2 3">
    <name type="scientific">Saccharolobus solfataricus</name>
    <name type="common">Sulfolobus solfataricus</name>
    <dbReference type="NCBI Taxonomy" id="2287"/>
    <lineage>
        <taxon>Archaea</taxon>
        <taxon>Thermoproteota</taxon>
        <taxon>Thermoprotei</taxon>
        <taxon>Sulfolobales</taxon>
        <taxon>Sulfolobaceae</taxon>
        <taxon>Saccharolobus</taxon>
    </lineage>
</organism>
<dbReference type="Pfam" id="PF01935">
    <property type="entry name" value="DUF87"/>
    <property type="match status" value="1"/>
</dbReference>
<sequence>MFVEELVKKLGDKLNEAEADAKKFGKLIGRITRFESVSLKDNELIGVDIAFEDYLNSDVKKGQYLAIRSITRPVTILGQVRAITRADALSKLGIRELSYPKDPTTIITTTYVELKPIAEIENGKIRPPVSPVDPQSPVFIPNHDLIEKILNIPSRGITIGKIFSGGEETDASVRLDEYTLRHHTLILGTTGSGKTTLLKSMISSEEIDKGTFIFDRQGDFINYLIEKRRGFAVIMPVVEEASRSISLKDHAEKFANWYDCDNILDVKEDGVLEECNGSEVFLIPYSINFYSVLKNFNKITPYFTPKASMYWEAIVNNMFEIIGYDLYELADKKQTFYEDQLSDFLRDRLTPGSLLGKISGFYDLKMVSGSKSKQFSSYDGSKKMLTINMGKAFEEAMKRLDVPYQTKEAILRTLKAYDSYGIFTVPGTVDFKPKDVFSSYSDVVVDLSWVMNRSASIEAVATIAYKLLEDFFNWKDELYKMKETTKLTLVIMDEAHEYFPQTDQENVSKDIVEGLINRIMRLGRVRNIGVVLATHVPEDLNPLVLQLTNTKVVMRNESHVLRRLGLEEYEDFLRHATPGLAIVYSIYFSEVPIKTIQR</sequence>
<keyword evidence="2" id="KW-0067">ATP-binding</keyword>
<dbReference type="PANTHER" id="PTHR30121">
    <property type="entry name" value="UNCHARACTERIZED PROTEIN YJGR-RELATED"/>
    <property type="match status" value="1"/>
</dbReference>
<evidence type="ECO:0000313" key="3">
    <source>
        <dbReference type="Proteomes" id="UP000594632"/>
    </source>
</evidence>
<evidence type="ECO:0000259" key="1">
    <source>
        <dbReference type="Pfam" id="PF01935"/>
    </source>
</evidence>
<feature type="domain" description="Helicase HerA central" evidence="1">
    <location>
        <begin position="157"/>
        <end position="457"/>
    </location>
</feature>
<proteinExistence type="predicted"/>
<dbReference type="Proteomes" id="UP000594632">
    <property type="component" value="Chromosome"/>
</dbReference>
<dbReference type="EMBL" id="CP050869">
    <property type="protein sequence ID" value="QPG51228.1"/>
    <property type="molecule type" value="Genomic_DNA"/>
</dbReference>
<dbReference type="InterPro" id="IPR027417">
    <property type="entry name" value="P-loop_NTPase"/>
</dbReference>
<dbReference type="CDD" id="cd00267">
    <property type="entry name" value="ABC_ATPase"/>
    <property type="match status" value="1"/>
</dbReference>
<evidence type="ECO:0000313" key="2">
    <source>
        <dbReference type="EMBL" id="QPG51228.1"/>
    </source>
</evidence>
<dbReference type="SUPFAM" id="SSF52540">
    <property type="entry name" value="P-loop containing nucleoside triphosphate hydrolases"/>
    <property type="match status" value="1"/>
</dbReference>
<dbReference type="PANTHER" id="PTHR30121:SF1">
    <property type="entry name" value="AAA+ ATPASE DOMAIN-CONTAINING PROTEIN"/>
    <property type="match status" value="1"/>
</dbReference>
<dbReference type="GO" id="GO:0005524">
    <property type="term" value="F:ATP binding"/>
    <property type="evidence" value="ECO:0007669"/>
    <property type="project" value="UniProtKB-KW"/>
</dbReference>
<gene>
    <name evidence="2" type="ORF">HFC64_02690</name>
</gene>
<dbReference type="Gene3D" id="3.40.50.300">
    <property type="entry name" value="P-loop containing nucleotide triphosphate hydrolases"/>
    <property type="match status" value="2"/>
</dbReference>
<dbReference type="InterPro" id="IPR002789">
    <property type="entry name" value="HerA_central"/>
</dbReference>
<dbReference type="AlphaFoldDB" id="A0A7S9IL80"/>
<dbReference type="OrthoDB" id="10575at2157"/>
<name>A0A7S9IL80_SACSO</name>
<dbReference type="InterPro" id="IPR051162">
    <property type="entry name" value="T4SS_component"/>
</dbReference>